<dbReference type="InterPro" id="IPR036291">
    <property type="entry name" value="NAD(P)-bd_dom_sf"/>
</dbReference>
<dbReference type="InterPro" id="IPR002347">
    <property type="entry name" value="SDR_fam"/>
</dbReference>
<keyword evidence="2" id="KW-0560">Oxidoreductase</keyword>
<dbReference type="OrthoDB" id="191139at2759"/>
<name>A0A397GWX5_ASPTH</name>
<dbReference type="PANTHER" id="PTHR43008">
    <property type="entry name" value="BENZIL REDUCTASE"/>
    <property type="match status" value="1"/>
</dbReference>
<sequence>MASNSKPVILVTGGNQGLGHESLKVLARTNKYQLVVGARSQSKADEAVKVIAFETGNADLTPVVIDLDSDETIFRAAKMVEEKFGHLDILVNNAGINRSPKPNATLREDLRAVFETNVFGVAVMNETFLPLIRKSTYPQRRIVTVTSGLGMFGVALTESSPYNAWNYKFPVYRSSKAAVNMISAVDMIALREENISTVLVEPGYCRTAFGGFQGHKDADEGGKVIARAAVEGDNKDLFLKIVDDEGKHAEFGW</sequence>
<reference evidence="3" key="1">
    <citation type="submission" date="2018-08" db="EMBL/GenBank/DDBJ databases">
        <title>Draft genome sequence of azole-resistant Aspergillus thermomutatus (Neosartorya pseudofischeri) strain HMR AF 39, isolated from a human nasal aspirate.</title>
        <authorList>
            <person name="Parent-Michaud M."/>
            <person name="Dufresne P.J."/>
            <person name="Fournier E."/>
            <person name="Martineau C."/>
            <person name="Moreira S."/>
            <person name="Perkins V."/>
            <person name="De Repentigny L."/>
            <person name="Dufresne S.F."/>
        </authorList>
    </citation>
    <scope>NUCLEOTIDE SEQUENCE [LARGE SCALE GENOMIC DNA]</scope>
    <source>
        <strain evidence="3">HMR AF 39</strain>
    </source>
</reference>
<dbReference type="GO" id="GO:0016616">
    <property type="term" value="F:oxidoreductase activity, acting on the CH-OH group of donors, NAD or NADP as acceptor"/>
    <property type="evidence" value="ECO:0007669"/>
    <property type="project" value="UniProtKB-ARBA"/>
</dbReference>
<evidence type="ECO:0000256" key="2">
    <source>
        <dbReference type="ARBA" id="ARBA00023002"/>
    </source>
</evidence>
<dbReference type="VEuPathDB" id="FungiDB:CDV56_106270"/>
<dbReference type="Pfam" id="PF00106">
    <property type="entry name" value="adh_short"/>
    <property type="match status" value="1"/>
</dbReference>
<dbReference type="AlphaFoldDB" id="A0A397GWX5"/>
<comment type="caution">
    <text evidence="3">The sequence shown here is derived from an EMBL/GenBank/DDBJ whole genome shotgun (WGS) entry which is preliminary data.</text>
</comment>
<dbReference type="GO" id="GO:0050664">
    <property type="term" value="F:oxidoreductase activity, acting on NAD(P)H, oxygen as acceptor"/>
    <property type="evidence" value="ECO:0007669"/>
    <property type="project" value="TreeGrafter"/>
</dbReference>
<gene>
    <name evidence="3" type="ORF">CDV56_106270</name>
</gene>
<dbReference type="Gene3D" id="3.40.50.720">
    <property type="entry name" value="NAD(P)-binding Rossmann-like Domain"/>
    <property type="match status" value="1"/>
</dbReference>
<evidence type="ECO:0000313" key="3">
    <source>
        <dbReference type="EMBL" id="RHZ54024.1"/>
    </source>
</evidence>
<accession>A0A397GWX5</accession>
<protein>
    <submittedName>
        <fullName evidence="3">Uncharacterized protein</fullName>
    </submittedName>
</protein>
<evidence type="ECO:0000313" key="4">
    <source>
        <dbReference type="Proteomes" id="UP000215305"/>
    </source>
</evidence>
<dbReference type="PANTHER" id="PTHR43008:SF8">
    <property type="entry name" value="BENZIL REDUCTASE ((S)-BENZOIN FORMING) IRC24"/>
    <property type="match status" value="1"/>
</dbReference>
<evidence type="ECO:0000256" key="1">
    <source>
        <dbReference type="ARBA" id="ARBA00006484"/>
    </source>
</evidence>
<dbReference type="RefSeq" id="XP_026613836.1">
    <property type="nucleotide sequence ID" value="XM_026759889.1"/>
</dbReference>
<dbReference type="STRING" id="41047.A0A397GWX5"/>
<dbReference type="PRINTS" id="PR00081">
    <property type="entry name" value="GDHRDH"/>
</dbReference>
<dbReference type="GeneID" id="38128244"/>
<proteinExistence type="inferred from homology"/>
<organism evidence="3 4">
    <name type="scientific">Aspergillus thermomutatus</name>
    <name type="common">Neosartorya pseudofischeri</name>
    <dbReference type="NCBI Taxonomy" id="41047"/>
    <lineage>
        <taxon>Eukaryota</taxon>
        <taxon>Fungi</taxon>
        <taxon>Dikarya</taxon>
        <taxon>Ascomycota</taxon>
        <taxon>Pezizomycotina</taxon>
        <taxon>Eurotiomycetes</taxon>
        <taxon>Eurotiomycetidae</taxon>
        <taxon>Eurotiales</taxon>
        <taxon>Aspergillaceae</taxon>
        <taxon>Aspergillus</taxon>
        <taxon>Aspergillus subgen. Fumigati</taxon>
    </lineage>
</organism>
<dbReference type="SUPFAM" id="SSF51735">
    <property type="entry name" value="NAD(P)-binding Rossmann-fold domains"/>
    <property type="match status" value="1"/>
</dbReference>
<comment type="similarity">
    <text evidence="1">Belongs to the short-chain dehydrogenases/reductases (SDR) family.</text>
</comment>
<dbReference type="Proteomes" id="UP000215305">
    <property type="component" value="Unassembled WGS sequence"/>
</dbReference>
<keyword evidence="4" id="KW-1185">Reference proteome</keyword>
<dbReference type="EMBL" id="NKHU02000116">
    <property type="protein sequence ID" value="RHZ54024.1"/>
    <property type="molecule type" value="Genomic_DNA"/>
</dbReference>